<evidence type="ECO:0000256" key="9">
    <source>
        <dbReference type="RuleBase" id="RU362096"/>
    </source>
</evidence>
<evidence type="ECO:0000256" key="4">
    <source>
        <dbReference type="ARBA" id="ARBA00022840"/>
    </source>
</evidence>
<dbReference type="CDD" id="cd00192">
    <property type="entry name" value="PTKc"/>
    <property type="match status" value="1"/>
</dbReference>
<feature type="domain" description="Protein kinase" evidence="12">
    <location>
        <begin position="120"/>
        <end position="388"/>
    </location>
</feature>
<dbReference type="InterPro" id="IPR036860">
    <property type="entry name" value="SH2_dom_sf"/>
</dbReference>
<dbReference type="InterPro" id="IPR000980">
    <property type="entry name" value="SH2"/>
</dbReference>
<protein>
    <recommendedName>
        <fullName evidence="9">Tyrosine-protein kinase</fullName>
        <ecNumber evidence="9">2.7.10.2</ecNumber>
    </recommendedName>
</protein>
<keyword evidence="1 9" id="KW-0808">Transferase</keyword>
<keyword evidence="7" id="KW-0727">SH2 domain</keyword>
<dbReference type="EC" id="2.7.10.2" evidence="9"/>
<dbReference type="OrthoDB" id="4062651at2759"/>
<feature type="domain" description="SH2" evidence="11">
    <location>
        <begin position="16"/>
        <end position="93"/>
    </location>
</feature>
<reference evidence="13" key="1">
    <citation type="submission" date="2020-09" db="EMBL/GenBank/DDBJ databases">
        <authorList>
            <person name="Kikuchi T."/>
        </authorList>
    </citation>
    <scope>NUCLEOTIDE SEQUENCE</scope>
    <source>
        <strain evidence="13">SH1</strain>
    </source>
</reference>
<dbReference type="EMBL" id="CAJFDH010000001">
    <property type="protein sequence ID" value="CAD5207095.1"/>
    <property type="molecule type" value="Genomic_DNA"/>
</dbReference>
<dbReference type="AlphaFoldDB" id="A0A811JUV1"/>
<dbReference type="InterPro" id="IPR050198">
    <property type="entry name" value="Non-receptor_tyrosine_kinases"/>
</dbReference>
<dbReference type="SUPFAM" id="SSF56112">
    <property type="entry name" value="Protein kinase-like (PK-like)"/>
    <property type="match status" value="1"/>
</dbReference>
<proteinExistence type="inferred from homology"/>
<comment type="catalytic activity">
    <reaction evidence="6 9">
        <text>L-tyrosyl-[protein] + ATP = O-phospho-L-tyrosyl-[protein] + ADP + H(+)</text>
        <dbReference type="Rhea" id="RHEA:10596"/>
        <dbReference type="Rhea" id="RHEA-COMP:10136"/>
        <dbReference type="Rhea" id="RHEA-COMP:20101"/>
        <dbReference type="ChEBI" id="CHEBI:15378"/>
        <dbReference type="ChEBI" id="CHEBI:30616"/>
        <dbReference type="ChEBI" id="CHEBI:46858"/>
        <dbReference type="ChEBI" id="CHEBI:61978"/>
        <dbReference type="ChEBI" id="CHEBI:456216"/>
        <dbReference type="EC" id="2.7.10.2"/>
    </reaction>
</comment>
<evidence type="ECO:0000256" key="8">
    <source>
        <dbReference type="PROSITE-ProRule" id="PRU10141"/>
    </source>
</evidence>
<dbReference type="InterPro" id="IPR001245">
    <property type="entry name" value="Ser-Thr/Tyr_kinase_cat_dom"/>
</dbReference>
<dbReference type="EMBL" id="CAJFCW020000001">
    <property type="protein sequence ID" value="CAG9084317.1"/>
    <property type="molecule type" value="Genomic_DNA"/>
</dbReference>
<dbReference type="InterPro" id="IPR008266">
    <property type="entry name" value="Tyr_kinase_AS"/>
</dbReference>
<name>A0A811JUV1_9BILA</name>
<dbReference type="GO" id="GO:0004715">
    <property type="term" value="F:non-membrane spanning protein tyrosine kinase activity"/>
    <property type="evidence" value="ECO:0007669"/>
    <property type="project" value="UniProtKB-EC"/>
</dbReference>
<feature type="binding site" evidence="8">
    <location>
        <position position="148"/>
    </location>
    <ligand>
        <name>ATP</name>
        <dbReference type="ChEBI" id="CHEBI:30616"/>
    </ligand>
</feature>
<dbReference type="PROSITE" id="PS50001">
    <property type="entry name" value="SH2"/>
    <property type="match status" value="1"/>
</dbReference>
<feature type="compositionally biased region" description="Polar residues" evidence="10">
    <location>
        <begin position="457"/>
        <end position="468"/>
    </location>
</feature>
<dbReference type="SMART" id="SM00252">
    <property type="entry name" value="SH2"/>
    <property type="match status" value="1"/>
</dbReference>
<dbReference type="InterPro" id="IPR000719">
    <property type="entry name" value="Prot_kinase_dom"/>
</dbReference>
<evidence type="ECO:0000256" key="10">
    <source>
        <dbReference type="SAM" id="MobiDB-lite"/>
    </source>
</evidence>
<evidence type="ECO:0000256" key="2">
    <source>
        <dbReference type="ARBA" id="ARBA00022741"/>
    </source>
</evidence>
<dbReference type="Proteomes" id="UP000614601">
    <property type="component" value="Unassembled WGS sequence"/>
</dbReference>
<dbReference type="SMART" id="SM00219">
    <property type="entry name" value="TyrKc"/>
    <property type="match status" value="1"/>
</dbReference>
<feature type="compositionally biased region" description="Basic and acidic residues" evidence="10">
    <location>
        <begin position="505"/>
        <end position="522"/>
    </location>
</feature>
<evidence type="ECO:0000256" key="5">
    <source>
        <dbReference type="ARBA" id="ARBA00023137"/>
    </source>
</evidence>
<dbReference type="InterPro" id="IPR011009">
    <property type="entry name" value="Kinase-like_dom_sf"/>
</dbReference>
<dbReference type="PRINTS" id="PR00109">
    <property type="entry name" value="TYRKINASE"/>
</dbReference>
<dbReference type="Proteomes" id="UP000783686">
    <property type="component" value="Unassembled WGS sequence"/>
</dbReference>
<dbReference type="SUPFAM" id="SSF55550">
    <property type="entry name" value="SH2 domain"/>
    <property type="match status" value="1"/>
</dbReference>
<dbReference type="Gene3D" id="3.30.505.10">
    <property type="entry name" value="SH2 domain"/>
    <property type="match status" value="1"/>
</dbReference>
<evidence type="ECO:0000313" key="14">
    <source>
        <dbReference type="Proteomes" id="UP000614601"/>
    </source>
</evidence>
<evidence type="ECO:0000256" key="1">
    <source>
        <dbReference type="ARBA" id="ARBA00022679"/>
    </source>
</evidence>
<feature type="region of interest" description="Disordered" evidence="10">
    <location>
        <begin position="431"/>
        <end position="522"/>
    </location>
</feature>
<dbReference type="InterPro" id="IPR020635">
    <property type="entry name" value="Tyr_kinase_cat_dom"/>
</dbReference>
<keyword evidence="5 9" id="KW-0829">Tyrosine-protein kinase</keyword>
<evidence type="ECO:0000259" key="12">
    <source>
        <dbReference type="PROSITE" id="PS50011"/>
    </source>
</evidence>
<gene>
    <name evidence="13" type="ORF">BOKJ2_LOCUS1779</name>
</gene>
<evidence type="ECO:0000313" key="13">
    <source>
        <dbReference type="EMBL" id="CAD5207095.1"/>
    </source>
</evidence>
<dbReference type="PROSITE" id="PS00107">
    <property type="entry name" value="PROTEIN_KINASE_ATP"/>
    <property type="match status" value="1"/>
</dbReference>
<evidence type="ECO:0000259" key="11">
    <source>
        <dbReference type="PROSITE" id="PS50001"/>
    </source>
</evidence>
<dbReference type="PROSITE" id="PS00109">
    <property type="entry name" value="PROTEIN_KINASE_TYR"/>
    <property type="match status" value="1"/>
</dbReference>
<dbReference type="GO" id="GO:0005524">
    <property type="term" value="F:ATP binding"/>
    <property type="evidence" value="ECO:0007669"/>
    <property type="project" value="UniProtKB-UniRule"/>
</dbReference>
<accession>A0A811JUV1</accession>
<feature type="compositionally biased region" description="Polar residues" evidence="10">
    <location>
        <begin position="437"/>
        <end position="446"/>
    </location>
</feature>
<dbReference type="Gene3D" id="1.10.510.10">
    <property type="entry name" value="Transferase(Phosphotransferase) domain 1"/>
    <property type="match status" value="1"/>
</dbReference>
<evidence type="ECO:0000256" key="6">
    <source>
        <dbReference type="ARBA" id="ARBA00051245"/>
    </source>
</evidence>
<evidence type="ECO:0000256" key="7">
    <source>
        <dbReference type="PROSITE-ProRule" id="PRU00191"/>
    </source>
</evidence>
<dbReference type="Pfam" id="PF07714">
    <property type="entry name" value="PK_Tyr_Ser-Thr"/>
    <property type="match status" value="1"/>
</dbReference>
<keyword evidence="14" id="KW-1185">Reference proteome</keyword>
<comment type="caution">
    <text evidence="13">The sequence shown here is derived from an EMBL/GenBank/DDBJ whole genome shotgun (WGS) entry which is preliminary data.</text>
</comment>
<sequence length="522" mass="58394">MMKKDTKACPIAHEPYFLGVLPRINAESCLLKKGDFGVRIDVKKKSFVTMIKGESSVHHERLSDEGGRWFSVRKPKRKFNTIQEFVKHHKKNAFLFDGEEVTVSNVNTRPFWMLPKSELQLEKTVLGTGEFSTVQAGSYKRLLKLAVKICKDTGEDDEVEEQNAEMVMEAIVMKDFKHMHVINFYGISCDESPIMIAMEFCPGGSLSSHLKKQLDAITVGERVRYCYETAVGMEFLHTKQLIHRDLAARNVLISQYGLLKISDFGMSKVVNVLAGERVRNHKKPLRWTAPEAISDDAPCYSWASDVWAWGVMLYEIFGNGAQPFAAMDNNKVTDMIGSCKMMPMPEKTPEDIQEMNKKGIFVKDTKERLTFAKIVVLLKSLETKHPPPALGQATVFQLPGVESIDPKDLEQILKGINRLFKDKAAAQASLALGKTPSKGTALSNSAEDPKQPRKKGTSSAESCKTQVLMSKGMKNRKIKSPDSKKPRSKTSKPKKKSLSSTASDEDAKGKQKKKESQINDKG</sequence>
<organism evidence="13 14">
    <name type="scientific">Bursaphelenchus okinawaensis</name>
    <dbReference type="NCBI Taxonomy" id="465554"/>
    <lineage>
        <taxon>Eukaryota</taxon>
        <taxon>Metazoa</taxon>
        <taxon>Ecdysozoa</taxon>
        <taxon>Nematoda</taxon>
        <taxon>Chromadorea</taxon>
        <taxon>Rhabditida</taxon>
        <taxon>Tylenchina</taxon>
        <taxon>Tylenchomorpha</taxon>
        <taxon>Aphelenchoidea</taxon>
        <taxon>Aphelenchoididae</taxon>
        <taxon>Bursaphelenchus</taxon>
    </lineage>
</organism>
<dbReference type="PANTHER" id="PTHR24418">
    <property type="entry name" value="TYROSINE-PROTEIN KINASE"/>
    <property type="match status" value="1"/>
</dbReference>
<dbReference type="InterPro" id="IPR017441">
    <property type="entry name" value="Protein_kinase_ATP_BS"/>
</dbReference>
<dbReference type="PROSITE" id="PS50011">
    <property type="entry name" value="PROTEIN_KINASE_DOM"/>
    <property type="match status" value="1"/>
</dbReference>
<keyword evidence="2 8" id="KW-0547">Nucleotide-binding</keyword>
<feature type="compositionally biased region" description="Basic residues" evidence="10">
    <location>
        <begin position="486"/>
        <end position="497"/>
    </location>
</feature>
<keyword evidence="3 9" id="KW-0418">Kinase</keyword>
<evidence type="ECO:0000256" key="3">
    <source>
        <dbReference type="ARBA" id="ARBA00022777"/>
    </source>
</evidence>
<keyword evidence="4 8" id="KW-0067">ATP-binding</keyword>
<comment type="similarity">
    <text evidence="9">Belongs to the protein kinase superfamily. Tyr protein kinase family.</text>
</comment>